<dbReference type="InterPro" id="IPR000700">
    <property type="entry name" value="PAS-assoc_C"/>
</dbReference>
<dbReference type="PROSITE" id="PS50109">
    <property type="entry name" value="HIS_KIN"/>
    <property type="match status" value="1"/>
</dbReference>
<feature type="domain" description="Response regulatory" evidence="14">
    <location>
        <begin position="11"/>
        <end position="127"/>
    </location>
</feature>
<dbReference type="Gene3D" id="1.10.287.130">
    <property type="match status" value="1"/>
</dbReference>
<evidence type="ECO:0000256" key="7">
    <source>
        <dbReference type="ARBA" id="ARBA00022741"/>
    </source>
</evidence>
<dbReference type="InterPro" id="IPR036890">
    <property type="entry name" value="HATPase_C_sf"/>
</dbReference>
<dbReference type="Gene3D" id="3.30.565.10">
    <property type="entry name" value="Histidine kinase-like ATPase, C-terminal domain"/>
    <property type="match status" value="1"/>
</dbReference>
<dbReference type="InterPro" id="IPR005467">
    <property type="entry name" value="His_kinase_dom"/>
</dbReference>
<evidence type="ECO:0000256" key="3">
    <source>
        <dbReference type="ARBA" id="ARBA00012438"/>
    </source>
</evidence>
<dbReference type="Proteomes" id="UP000288096">
    <property type="component" value="Unassembled WGS sequence"/>
</dbReference>
<accession>A0A401FRJ7</accession>
<evidence type="ECO:0000256" key="4">
    <source>
        <dbReference type="ARBA" id="ARBA00022553"/>
    </source>
</evidence>
<keyword evidence="10" id="KW-1133">Transmembrane helix</keyword>
<feature type="domain" description="Histidine kinase" evidence="13">
    <location>
        <begin position="307"/>
        <end position="530"/>
    </location>
</feature>
<evidence type="ECO:0000256" key="8">
    <source>
        <dbReference type="ARBA" id="ARBA00022777"/>
    </source>
</evidence>
<dbReference type="InterPro" id="IPR001789">
    <property type="entry name" value="Sig_transdc_resp-reg_receiver"/>
</dbReference>
<evidence type="ECO:0000256" key="9">
    <source>
        <dbReference type="ARBA" id="ARBA00022840"/>
    </source>
</evidence>
<evidence type="ECO:0000256" key="10">
    <source>
        <dbReference type="ARBA" id="ARBA00022989"/>
    </source>
</evidence>
<proteinExistence type="predicted"/>
<dbReference type="GO" id="GO:0009927">
    <property type="term" value="F:histidine phosphotransfer kinase activity"/>
    <property type="evidence" value="ECO:0007669"/>
    <property type="project" value="TreeGrafter"/>
</dbReference>
<dbReference type="GO" id="GO:0000155">
    <property type="term" value="F:phosphorelay sensor kinase activity"/>
    <property type="evidence" value="ECO:0007669"/>
    <property type="project" value="InterPro"/>
</dbReference>
<dbReference type="InterPro" id="IPR011006">
    <property type="entry name" value="CheY-like_superfamily"/>
</dbReference>
<dbReference type="RefSeq" id="WP_124327087.1">
    <property type="nucleotide sequence ID" value="NZ_BEXT01000001.1"/>
</dbReference>
<dbReference type="Pfam" id="PF00072">
    <property type="entry name" value="Response_reg"/>
    <property type="match status" value="2"/>
</dbReference>
<reference evidence="18" key="1">
    <citation type="submission" date="2017-11" db="EMBL/GenBank/DDBJ databases">
        <authorList>
            <person name="Watanabe M."/>
            <person name="Kojima H."/>
        </authorList>
    </citation>
    <scope>NUCLEOTIDE SEQUENCE [LARGE SCALE GENOMIC DNA]</scope>
    <source>
        <strain evidence="18">Tokyo 01</strain>
    </source>
</reference>
<dbReference type="PANTHER" id="PTHR43047:SF72">
    <property type="entry name" value="OSMOSENSING HISTIDINE PROTEIN KINASE SLN1"/>
    <property type="match status" value="1"/>
</dbReference>
<keyword evidence="9" id="KW-0067">ATP-binding</keyword>
<evidence type="ECO:0000313" key="18">
    <source>
        <dbReference type="Proteomes" id="UP000288096"/>
    </source>
</evidence>
<evidence type="ECO:0000259" key="16">
    <source>
        <dbReference type="PROSITE" id="PS50113"/>
    </source>
</evidence>
<dbReference type="CDD" id="cd16922">
    <property type="entry name" value="HATPase_EvgS-ArcB-TorS-like"/>
    <property type="match status" value="1"/>
</dbReference>
<dbReference type="FunFam" id="1.10.287.130:FF:000004">
    <property type="entry name" value="Ethylene receptor 1"/>
    <property type="match status" value="1"/>
</dbReference>
<evidence type="ECO:0000259" key="14">
    <source>
        <dbReference type="PROSITE" id="PS50110"/>
    </source>
</evidence>
<protein>
    <recommendedName>
        <fullName evidence="3">histidine kinase</fullName>
        <ecNumber evidence="3">2.7.13.3</ecNumber>
    </recommendedName>
</protein>
<evidence type="ECO:0000256" key="6">
    <source>
        <dbReference type="ARBA" id="ARBA00022692"/>
    </source>
</evidence>
<dbReference type="EC" id="2.7.13.3" evidence="3"/>
<evidence type="ECO:0000256" key="2">
    <source>
        <dbReference type="ARBA" id="ARBA00004370"/>
    </source>
</evidence>
<dbReference type="PROSITE" id="PS50113">
    <property type="entry name" value="PAC"/>
    <property type="match status" value="1"/>
</dbReference>
<dbReference type="SMART" id="SM00387">
    <property type="entry name" value="HATPase_c"/>
    <property type="match status" value="1"/>
</dbReference>
<dbReference type="SUPFAM" id="SSF52172">
    <property type="entry name" value="CheY-like"/>
    <property type="match status" value="2"/>
</dbReference>
<dbReference type="Pfam" id="PF00512">
    <property type="entry name" value="HisKA"/>
    <property type="match status" value="1"/>
</dbReference>
<dbReference type="GO" id="GO:0005524">
    <property type="term" value="F:ATP binding"/>
    <property type="evidence" value="ECO:0007669"/>
    <property type="project" value="UniProtKB-KW"/>
</dbReference>
<evidence type="ECO:0000313" key="17">
    <source>
        <dbReference type="EMBL" id="GBC59586.1"/>
    </source>
</evidence>
<feature type="modified residue" description="4-aspartylphosphate" evidence="12">
    <location>
        <position position="60"/>
    </location>
</feature>
<sequence length="785" mass="87926">MNNTFHSAGANILIVDDVRANLRLLAGILAEQGYVVRPVLDGIQALSAIAAETPDLILMDIKMPRLSGYEVCVKLKSDPATCDIPVIFISALSDVEDKVRAFSAGGVDFITKPFQGEEVLARVQTHLKLKRLQMALQEKNLQLGQEMAGHQRTARALSRSEARFREIFFSHSAPMLLVNPDTGRITDANRAATVFYGYTLEEFRALRPGKISPVLPEKILTETEPAQTGQRNYFVYPHRMKNGEIRTVETYVSPVEVGDERLLFAIVHDITDRRKAERKLRQYAGKLEVAKREAESANWAKSEFLANMSHEIRTPLNAILGFAEILEGEITDPRRKEYLKSIRSGGKSLLVLINDILDLSKVEAGKLELQYTAFDPLPLFEEVGRIFSRKMAQKGLAFRLDAHPNLTRTVFLDEARLRQVLLNLIGNAIKFTHEGHIRLAVRSTPAEGKPEAVRLSFSVEDTGIGIPDDQKKTIFGPFEQQQGQRHAEYGGTGLGLAISGRLVEMMGGTISVADKKGRGSVFHVNFDAVEIPAQSPVSPENDRRADADFPKFEPATLLIADDMKINRKVIRGYLGHCDFRFLEASDGREAFEMAVKYLPDIIFMDMKMPVLDGHDAMRQIKETPSVRHIPVIAVTALAMKDFRDRILPICDGYLARPFSRAALIAELKRFLKYSVAVSPETPADAPEMFSPEVLARLPDLIRLLEGGLKKNWEELCDILIINEIERFAGVMKELGEEFHYTPLAKWGEQMLRQALLFDTEALSRTLGRYPEIIRTLKVRSGPEPG</sequence>
<feature type="domain" description="PAS" evidence="15">
    <location>
        <begin position="160"/>
        <end position="203"/>
    </location>
</feature>
<dbReference type="CDD" id="cd00130">
    <property type="entry name" value="PAS"/>
    <property type="match status" value="1"/>
</dbReference>
<dbReference type="SMART" id="SM00448">
    <property type="entry name" value="REC"/>
    <property type="match status" value="2"/>
</dbReference>
<dbReference type="InterPro" id="IPR000014">
    <property type="entry name" value="PAS"/>
</dbReference>
<evidence type="ECO:0000256" key="1">
    <source>
        <dbReference type="ARBA" id="ARBA00000085"/>
    </source>
</evidence>
<gene>
    <name evidence="17" type="ORF">DENIS_0525</name>
</gene>
<dbReference type="PROSITE" id="PS50110">
    <property type="entry name" value="RESPONSE_REGULATORY"/>
    <property type="match status" value="2"/>
</dbReference>
<dbReference type="CDD" id="cd19920">
    <property type="entry name" value="REC_PA4781-like"/>
    <property type="match status" value="1"/>
</dbReference>
<reference evidence="18" key="2">
    <citation type="submission" date="2019-01" db="EMBL/GenBank/DDBJ databases">
        <title>Genome sequence of Desulfonema ishimotonii strain Tokyo 01.</title>
        <authorList>
            <person name="Fukui M."/>
        </authorList>
    </citation>
    <scope>NUCLEOTIDE SEQUENCE [LARGE SCALE GENOMIC DNA]</scope>
    <source>
        <strain evidence="18">Tokyo 01</strain>
    </source>
</reference>
<keyword evidence="18" id="KW-1185">Reference proteome</keyword>
<comment type="catalytic activity">
    <reaction evidence="1">
        <text>ATP + protein L-histidine = ADP + protein N-phospho-L-histidine.</text>
        <dbReference type="EC" id="2.7.13.3"/>
    </reaction>
</comment>
<dbReference type="OrthoDB" id="9810730at2"/>
<dbReference type="Gene3D" id="3.30.450.20">
    <property type="entry name" value="PAS domain"/>
    <property type="match status" value="1"/>
</dbReference>
<keyword evidence="7" id="KW-0547">Nucleotide-binding</keyword>
<dbReference type="InterPro" id="IPR003594">
    <property type="entry name" value="HATPase_dom"/>
</dbReference>
<keyword evidence="5" id="KW-0808">Transferase</keyword>
<comment type="caution">
    <text evidence="17">The sequence shown here is derived from an EMBL/GenBank/DDBJ whole genome shotgun (WGS) entry which is preliminary data.</text>
</comment>
<keyword evidence="11" id="KW-0472">Membrane</keyword>
<dbReference type="CDD" id="cd00082">
    <property type="entry name" value="HisKA"/>
    <property type="match status" value="1"/>
</dbReference>
<dbReference type="InterPro" id="IPR035965">
    <property type="entry name" value="PAS-like_dom_sf"/>
</dbReference>
<evidence type="ECO:0000256" key="11">
    <source>
        <dbReference type="ARBA" id="ARBA00023136"/>
    </source>
</evidence>
<dbReference type="Pfam" id="PF02518">
    <property type="entry name" value="HATPase_c"/>
    <property type="match status" value="1"/>
</dbReference>
<dbReference type="InterPro" id="IPR036097">
    <property type="entry name" value="HisK_dim/P_sf"/>
</dbReference>
<dbReference type="InterPro" id="IPR004358">
    <property type="entry name" value="Sig_transdc_His_kin-like_C"/>
</dbReference>
<dbReference type="SMART" id="SM00388">
    <property type="entry name" value="HisKA"/>
    <property type="match status" value="1"/>
</dbReference>
<feature type="domain" description="PAC" evidence="16">
    <location>
        <begin position="231"/>
        <end position="282"/>
    </location>
</feature>
<keyword evidence="8 17" id="KW-0418">Kinase</keyword>
<evidence type="ECO:0000259" key="15">
    <source>
        <dbReference type="PROSITE" id="PS50112"/>
    </source>
</evidence>
<evidence type="ECO:0000259" key="13">
    <source>
        <dbReference type="PROSITE" id="PS50109"/>
    </source>
</evidence>
<dbReference type="Gene3D" id="3.40.50.2300">
    <property type="match status" value="2"/>
</dbReference>
<keyword evidence="6" id="KW-0812">Transmembrane</keyword>
<feature type="modified residue" description="4-aspartylphosphate" evidence="12">
    <location>
        <position position="605"/>
    </location>
</feature>
<dbReference type="InterPro" id="IPR013656">
    <property type="entry name" value="PAS_4"/>
</dbReference>
<organism evidence="17 18">
    <name type="scientific">Desulfonema ishimotonii</name>
    <dbReference type="NCBI Taxonomy" id="45657"/>
    <lineage>
        <taxon>Bacteria</taxon>
        <taxon>Pseudomonadati</taxon>
        <taxon>Thermodesulfobacteriota</taxon>
        <taxon>Desulfobacteria</taxon>
        <taxon>Desulfobacterales</taxon>
        <taxon>Desulfococcaceae</taxon>
        <taxon>Desulfonema</taxon>
    </lineage>
</organism>
<feature type="domain" description="Response regulatory" evidence="14">
    <location>
        <begin position="556"/>
        <end position="671"/>
    </location>
</feature>
<dbReference type="SUPFAM" id="SSF55874">
    <property type="entry name" value="ATPase domain of HSP90 chaperone/DNA topoisomerase II/histidine kinase"/>
    <property type="match status" value="1"/>
</dbReference>
<evidence type="ECO:0000256" key="5">
    <source>
        <dbReference type="ARBA" id="ARBA00022679"/>
    </source>
</evidence>
<dbReference type="PRINTS" id="PR00344">
    <property type="entry name" value="BCTRLSENSOR"/>
</dbReference>
<dbReference type="FunFam" id="3.30.565.10:FF:000010">
    <property type="entry name" value="Sensor histidine kinase RcsC"/>
    <property type="match status" value="1"/>
</dbReference>
<dbReference type="SUPFAM" id="SSF47384">
    <property type="entry name" value="Homodimeric domain of signal transducing histidine kinase"/>
    <property type="match status" value="1"/>
</dbReference>
<keyword evidence="4 12" id="KW-0597">Phosphoprotein</keyword>
<name>A0A401FRJ7_9BACT</name>
<dbReference type="EMBL" id="BEXT01000001">
    <property type="protein sequence ID" value="GBC59586.1"/>
    <property type="molecule type" value="Genomic_DNA"/>
</dbReference>
<comment type="subcellular location">
    <subcellularLocation>
        <location evidence="2">Membrane</location>
    </subcellularLocation>
</comment>
<dbReference type="NCBIfam" id="TIGR00229">
    <property type="entry name" value="sensory_box"/>
    <property type="match status" value="1"/>
</dbReference>
<dbReference type="PANTHER" id="PTHR43047">
    <property type="entry name" value="TWO-COMPONENT HISTIDINE PROTEIN KINASE"/>
    <property type="match status" value="1"/>
</dbReference>
<evidence type="ECO:0000256" key="12">
    <source>
        <dbReference type="PROSITE-ProRule" id="PRU00169"/>
    </source>
</evidence>
<dbReference type="AlphaFoldDB" id="A0A401FRJ7"/>
<dbReference type="GO" id="GO:0005886">
    <property type="term" value="C:plasma membrane"/>
    <property type="evidence" value="ECO:0007669"/>
    <property type="project" value="TreeGrafter"/>
</dbReference>
<dbReference type="PROSITE" id="PS50112">
    <property type="entry name" value="PAS"/>
    <property type="match status" value="1"/>
</dbReference>
<dbReference type="InterPro" id="IPR003661">
    <property type="entry name" value="HisK_dim/P_dom"/>
</dbReference>
<dbReference type="Pfam" id="PF08448">
    <property type="entry name" value="PAS_4"/>
    <property type="match status" value="1"/>
</dbReference>
<dbReference type="SUPFAM" id="SSF55785">
    <property type="entry name" value="PYP-like sensor domain (PAS domain)"/>
    <property type="match status" value="1"/>
</dbReference>